<dbReference type="EMBL" id="CAJNOQ010000129">
    <property type="protein sequence ID" value="CAF0761198.1"/>
    <property type="molecule type" value="Genomic_DNA"/>
</dbReference>
<dbReference type="InterPro" id="IPR021959">
    <property type="entry name" value="DUF3576"/>
</dbReference>
<dbReference type="InterPro" id="IPR012792">
    <property type="entry name" value="3-oxoacid_CoA-transf_A"/>
</dbReference>
<gene>
    <name evidence="12" type="ORF">GPM918_LOCUS1394</name>
    <name evidence="13" type="ORF">SRO942_LOCUS1394</name>
</gene>
<evidence type="ECO:0000313" key="13">
    <source>
        <dbReference type="EMBL" id="CAF3542091.1"/>
    </source>
</evidence>
<reference evidence="12" key="1">
    <citation type="submission" date="2021-02" db="EMBL/GenBank/DDBJ databases">
        <authorList>
            <person name="Nowell W R."/>
        </authorList>
    </citation>
    <scope>NUCLEOTIDE SEQUENCE</scope>
</reference>
<evidence type="ECO:0000256" key="5">
    <source>
        <dbReference type="ARBA" id="ARBA00022679"/>
    </source>
</evidence>
<protein>
    <recommendedName>
        <fullName evidence="3">leucine--tRNA ligase</fullName>
        <ecNumber evidence="3">6.1.1.4</ecNumber>
    </recommendedName>
</protein>
<dbReference type="Gene3D" id="1.10.730.10">
    <property type="entry name" value="Isoleucyl-tRNA Synthetase, Domain 1"/>
    <property type="match status" value="1"/>
</dbReference>
<evidence type="ECO:0000256" key="7">
    <source>
        <dbReference type="ARBA" id="ARBA00022840"/>
    </source>
</evidence>
<dbReference type="InterPro" id="IPR002300">
    <property type="entry name" value="aa-tRNA-synth_Ia"/>
</dbReference>
<dbReference type="InterPro" id="IPR015956">
    <property type="entry name" value="Peniciliin-bd_prot_C_sf"/>
</dbReference>
<dbReference type="Pfam" id="PF00133">
    <property type="entry name" value="tRNA-synt_1"/>
    <property type="match status" value="1"/>
</dbReference>
<feature type="domain" description="Peptidase S11 D-Ala-D-Ala carboxypeptidase A C-terminal" evidence="11">
    <location>
        <begin position="240"/>
        <end position="329"/>
    </location>
</feature>
<dbReference type="GO" id="GO:0008410">
    <property type="term" value="F:CoA-transferase activity"/>
    <property type="evidence" value="ECO:0007669"/>
    <property type="project" value="InterPro"/>
</dbReference>
<dbReference type="PRINTS" id="PR00985">
    <property type="entry name" value="TRNASYNTHLEU"/>
</dbReference>
<dbReference type="FunFam" id="1.10.730.10:FF:000002">
    <property type="entry name" value="Leucine--tRNA ligase"/>
    <property type="match status" value="1"/>
</dbReference>
<dbReference type="GO" id="GO:0009002">
    <property type="term" value="F:serine-type D-Ala-D-Ala carboxypeptidase activity"/>
    <property type="evidence" value="ECO:0007669"/>
    <property type="project" value="InterPro"/>
</dbReference>
<evidence type="ECO:0000256" key="8">
    <source>
        <dbReference type="ARBA" id="ARBA00022917"/>
    </source>
</evidence>
<dbReference type="InterPro" id="IPR037171">
    <property type="entry name" value="NagB/RpiA_transferase-like"/>
</dbReference>
<evidence type="ECO:0000256" key="9">
    <source>
        <dbReference type="ARBA" id="ARBA00023146"/>
    </source>
</evidence>
<keyword evidence="9" id="KW-0030">Aminoacyl-tRNA synthetase</keyword>
<dbReference type="InterPro" id="IPR037167">
    <property type="entry name" value="Peptidase_S11_C_sf"/>
</dbReference>
<dbReference type="SUPFAM" id="SSF56601">
    <property type="entry name" value="beta-lactamase/transpeptidase-like"/>
    <property type="match status" value="1"/>
</dbReference>
<keyword evidence="6" id="KW-0547">Nucleotide-binding</keyword>
<dbReference type="SUPFAM" id="SSF52374">
    <property type="entry name" value="Nucleotidylyl transferase"/>
    <property type="match status" value="1"/>
</dbReference>
<dbReference type="GO" id="GO:0032543">
    <property type="term" value="P:mitochondrial translation"/>
    <property type="evidence" value="ECO:0007669"/>
    <property type="project" value="TreeGrafter"/>
</dbReference>
<dbReference type="Pfam" id="PF00768">
    <property type="entry name" value="Peptidase_S11"/>
    <property type="match status" value="1"/>
</dbReference>
<dbReference type="SMART" id="SM00936">
    <property type="entry name" value="PBP5_C"/>
    <property type="match status" value="1"/>
</dbReference>
<evidence type="ECO:0000313" key="14">
    <source>
        <dbReference type="Proteomes" id="UP000663829"/>
    </source>
</evidence>
<sequence>MDFLSGKILLEKNAYERMIPSSMTKIMTSYLIEEKIQKGEVAFDTQFEVSEKAWRMGGSKTFMPLGELVNLKDILYGIIIQSGNDACIVAAEGLAGSEENFVDIMNKKAAEVGMRSTHFMNASGWPEENHYSTVYDIALLGQLLIKNHSEFYPIYSEKYFTFGKAQQGVAITQGNRNPLLYKDLGCDGIKTGHTDKGGFGLAASFVDDARRYIMVINGLSSMQKRAEESLALLHWVKQNFTTKKIYNKGAEIGEAEVWLGVEDKVKLIVVDDVSALVTRLGPNKIESKMNFTSPIPAPIKAGEVIGKLIVVINDDTQEIALLAKDSVEKVGFLKQIWYYLKVAINKALNTIKTDLLNDGMTIMAGGFGLCGIPENLINAILLSKVKNLTVISNNCGENKNFEQQYIDGSLEVELNPQGTLAERIRAGGSGIPAFYTRTGVGTIVENGKEVREFNGKKYLMETALYADLAIVKGWKADQSGNVIYNKTARNFNPIMASAAKVTWRARATMNKIYSSSTLALADLLNDGMTIMAGGFGLCGIPENLINAILLSKVKNLTVISNNCGENKNFEQQYIDGSLEVELNPQGTLAERIRAGGSGIPAFYTRTGVGTIVENGKEVREFNGKKYLMETALYADLAIVKGWKADQSGNVIYNKTARNFNPIMASAAKVTVCEVEELVATGTLDPNNIHTPNIFINRLVLGEKYEKRIEQEVKLNMAWSKEQMCQIAAQMELKRGLYVNLGIGIPTNVANYITPDMNIILQSENGMLGMGPFPWEGEEDADLINAGKETITAIPESSYFDSATSFGMIRGSHIDLTILGAMQVAQNGDLANWTVPGKIVKGMGGAMDLVANVKRVVVIMEHTAKNGSAKLLKRCTLPLTDYPLTEEERKLQEMGSLAGGEGLTFRPSKIKNNSTKSKDYQINKYLWQASVEVLNFIPMASADLNGGLIITEWYSPKENKDFRFKINIIIKNNIISPDSIEVRVFEQTFKKGDCNARFMKAQGYNVVHPMGWDAFGLPAENAAINNNSHPKEWTYNNIDTMRNQLQSIGFSYDWSREVTTCDPGYYQHEQKFFLELYARGLTYQKESLVNWDPVDQTVLANEQVIDGRGWRSGALIEKRYLKQWFLKITNYAEELLNEIPKLIHWPDSVKTMQEKWIGKSEGSNFNWVIKGSSHVIEVFSTRPETVFGASFIAIAYNHPIIDQLVDKNDKILSFIQHCTNLHTSLAVEKAEKEGVFTNLSVIHPFDPSITLPVIITNFVLMDYGTGAIFGCPAHDERDYELAIKLQLPITTVVLPNDIHLRIGLNKCNPSFLPYTGDGTIINSDFLNNLDLREARTKVIKEFEDRGIGKRITNYRLKDWGVSRQRFIPIIYCLICGIVPVSAAHLPVTLPEDIKFGGQGNPLDLHPTWKHTTCPKCQKAATRETDTFDTFFESSWYFTRYCDNSAHNITNKNSCDYWLPVDQYIGGVEHAVMHLLYARFFTKIMQEQGYLSVREPFTRLLTQDKLVNKKTGQKVFQGRVEKMSKSKKNVVDLETILANHSADSVRLFVLSDSPPEKDFEWSATGLEGCTRFLNKLAAMAEMLLHQESHSSFLPEIKPSKLLKLTHATVKYVTEEIKQFKLNKAIARLRELFNALSEEFSKEEKADINSVKEGFVILIRLFNPFIPHITEEIWQQLGNRERLYQTAWPSFNEIFLEEESYTMAIQINGKLRATHEFHNLTTEEEIKNITFQLEGLKKYLDNSEPKNIIIIPRKIVNIVV</sequence>
<dbReference type="Pfam" id="PF07943">
    <property type="entry name" value="PBP5_C"/>
    <property type="match status" value="1"/>
</dbReference>
<evidence type="ECO:0000256" key="3">
    <source>
        <dbReference type="ARBA" id="ARBA00013164"/>
    </source>
</evidence>
<dbReference type="Gene3D" id="3.40.1080.10">
    <property type="entry name" value="Glutaconate Coenzyme A-transferase"/>
    <property type="match status" value="3"/>
</dbReference>
<dbReference type="PANTHER" id="PTHR43740">
    <property type="entry name" value="LEUCYL-TRNA SYNTHETASE"/>
    <property type="match status" value="1"/>
</dbReference>
<accession>A0A813Q2W7</accession>
<dbReference type="SUPFAM" id="SSF50677">
    <property type="entry name" value="ValRS/IleRS/LeuRS editing domain"/>
    <property type="match status" value="1"/>
</dbReference>
<dbReference type="Gene3D" id="3.40.710.10">
    <property type="entry name" value="DD-peptidase/beta-lactamase superfamily"/>
    <property type="match status" value="1"/>
</dbReference>
<dbReference type="InterPro" id="IPR004163">
    <property type="entry name" value="CoA_transf_BS"/>
</dbReference>
<evidence type="ECO:0000256" key="6">
    <source>
        <dbReference type="ARBA" id="ARBA00022741"/>
    </source>
</evidence>
<dbReference type="NCBIfam" id="TIGR00396">
    <property type="entry name" value="leuS_bact"/>
    <property type="match status" value="1"/>
</dbReference>
<name>A0A813Q2W7_9BILA</name>
<dbReference type="InterPro" id="IPR002302">
    <property type="entry name" value="Leu-tRNA-ligase"/>
</dbReference>
<dbReference type="InterPro" id="IPR025709">
    <property type="entry name" value="Leu_tRNA-synth_edit"/>
</dbReference>
<evidence type="ECO:0000256" key="1">
    <source>
        <dbReference type="ARBA" id="ARBA00003217"/>
    </source>
</evidence>
<dbReference type="PROSITE" id="PS01273">
    <property type="entry name" value="COA_TRANSF_1"/>
    <property type="match status" value="2"/>
</dbReference>
<evidence type="ECO:0000256" key="2">
    <source>
        <dbReference type="ARBA" id="ARBA00005594"/>
    </source>
</evidence>
<dbReference type="InterPro" id="IPR009080">
    <property type="entry name" value="tRNAsynth_Ia_anticodon-bd"/>
</dbReference>
<dbReference type="NCBIfam" id="TIGR02429">
    <property type="entry name" value="pcaI_scoA_fam"/>
    <property type="match status" value="2"/>
</dbReference>
<keyword evidence="4" id="KW-0436">Ligase</keyword>
<dbReference type="InterPro" id="IPR012791">
    <property type="entry name" value="3-oxoacid_CoA-transf_B"/>
</dbReference>
<dbReference type="InterPro" id="IPR001967">
    <property type="entry name" value="Peptidase_S11_N"/>
</dbReference>
<evidence type="ECO:0000256" key="10">
    <source>
        <dbReference type="ARBA" id="ARBA00047469"/>
    </source>
</evidence>
<keyword evidence="8" id="KW-0648">Protein biosynthesis</keyword>
<comment type="caution">
    <text evidence="12">The sequence shown here is derived from an EMBL/GenBank/DDBJ whole genome shotgun (WGS) entry which is preliminary data.</text>
</comment>
<dbReference type="InterPro" id="IPR009008">
    <property type="entry name" value="Val/Leu/Ile-tRNA-synth_edit"/>
</dbReference>
<dbReference type="InterPro" id="IPR012907">
    <property type="entry name" value="Peptidase_S11_C"/>
</dbReference>
<dbReference type="PANTHER" id="PTHR43740:SF2">
    <property type="entry name" value="LEUCINE--TRNA LIGASE, MITOCHONDRIAL"/>
    <property type="match status" value="1"/>
</dbReference>
<dbReference type="CDD" id="cd07958">
    <property type="entry name" value="Anticodon_Ia_Leu_BEm"/>
    <property type="match status" value="1"/>
</dbReference>
<dbReference type="InterPro" id="IPR014729">
    <property type="entry name" value="Rossmann-like_a/b/a_fold"/>
</dbReference>
<dbReference type="InterPro" id="IPR012338">
    <property type="entry name" value="Beta-lactam/transpept-like"/>
</dbReference>
<evidence type="ECO:0000313" key="12">
    <source>
        <dbReference type="EMBL" id="CAF0761198.1"/>
    </source>
</evidence>
<dbReference type="GO" id="GO:0005524">
    <property type="term" value="F:ATP binding"/>
    <property type="evidence" value="ECO:0007669"/>
    <property type="project" value="UniProtKB-KW"/>
</dbReference>
<dbReference type="Pfam" id="PF12100">
    <property type="entry name" value="DUF3576"/>
    <property type="match status" value="1"/>
</dbReference>
<keyword evidence="5" id="KW-0808">Transferase</keyword>
<dbReference type="OrthoDB" id="15954at2759"/>
<dbReference type="InterPro" id="IPR013155">
    <property type="entry name" value="M/V/L/I-tRNA-synth_anticd-bd"/>
</dbReference>
<dbReference type="GO" id="GO:0004823">
    <property type="term" value="F:leucine-tRNA ligase activity"/>
    <property type="evidence" value="ECO:0007669"/>
    <property type="project" value="UniProtKB-EC"/>
</dbReference>
<keyword evidence="14" id="KW-1185">Reference proteome</keyword>
<dbReference type="Pfam" id="PF13603">
    <property type="entry name" value="tRNA-synt_1_2"/>
    <property type="match status" value="1"/>
</dbReference>
<dbReference type="SUPFAM" id="SSF47323">
    <property type="entry name" value="Anticodon-binding domain of a subclass of class I aminoacyl-tRNA synthetases"/>
    <property type="match status" value="1"/>
</dbReference>
<dbReference type="EMBL" id="CAJOBC010000129">
    <property type="protein sequence ID" value="CAF3542091.1"/>
    <property type="molecule type" value="Genomic_DNA"/>
</dbReference>
<dbReference type="GO" id="GO:0002161">
    <property type="term" value="F:aminoacyl-tRNA deacylase activity"/>
    <property type="evidence" value="ECO:0007669"/>
    <property type="project" value="InterPro"/>
</dbReference>
<keyword evidence="7" id="KW-0067">ATP-binding</keyword>
<dbReference type="SUPFAM" id="SSF69189">
    <property type="entry name" value="Penicillin-binding protein associated domain"/>
    <property type="match status" value="1"/>
</dbReference>
<dbReference type="Proteomes" id="UP000681722">
    <property type="component" value="Unassembled WGS sequence"/>
</dbReference>
<comment type="function">
    <text evidence="1">Removes C-terminal D-alanyl residues from sugar-peptide cell wall precursors.</text>
</comment>
<dbReference type="Pfam" id="PF01144">
    <property type="entry name" value="CoA_trans"/>
    <property type="match status" value="3"/>
</dbReference>
<dbReference type="GO" id="GO:0006508">
    <property type="term" value="P:proteolysis"/>
    <property type="evidence" value="ECO:0007669"/>
    <property type="project" value="InterPro"/>
</dbReference>
<dbReference type="GO" id="GO:0006429">
    <property type="term" value="P:leucyl-tRNA aminoacylation"/>
    <property type="evidence" value="ECO:0007669"/>
    <property type="project" value="InterPro"/>
</dbReference>
<dbReference type="Gene3D" id="2.60.410.10">
    <property type="entry name" value="D-Ala-D-Ala carboxypeptidase, C-terminal domain"/>
    <property type="match status" value="1"/>
</dbReference>
<organism evidence="12 14">
    <name type="scientific">Didymodactylos carnosus</name>
    <dbReference type="NCBI Taxonomy" id="1234261"/>
    <lineage>
        <taxon>Eukaryota</taxon>
        <taxon>Metazoa</taxon>
        <taxon>Spiralia</taxon>
        <taxon>Gnathifera</taxon>
        <taxon>Rotifera</taxon>
        <taxon>Eurotatoria</taxon>
        <taxon>Bdelloidea</taxon>
        <taxon>Philodinida</taxon>
        <taxon>Philodinidae</taxon>
        <taxon>Didymodactylos</taxon>
    </lineage>
</organism>
<dbReference type="SUPFAM" id="SSF100950">
    <property type="entry name" value="NagB/RpiA/CoA transferase-like"/>
    <property type="match status" value="3"/>
</dbReference>
<dbReference type="GO" id="GO:0005739">
    <property type="term" value="C:mitochondrion"/>
    <property type="evidence" value="ECO:0007669"/>
    <property type="project" value="TreeGrafter"/>
</dbReference>
<proteinExistence type="inferred from homology"/>
<comment type="catalytic activity">
    <reaction evidence="10">
        <text>tRNA(Leu) + L-leucine + ATP = L-leucyl-tRNA(Leu) + AMP + diphosphate</text>
        <dbReference type="Rhea" id="RHEA:11688"/>
        <dbReference type="Rhea" id="RHEA-COMP:9613"/>
        <dbReference type="Rhea" id="RHEA-COMP:9622"/>
        <dbReference type="ChEBI" id="CHEBI:30616"/>
        <dbReference type="ChEBI" id="CHEBI:33019"/>
        <dbReference type="ChEBI" id="CHEBI:57427"/>
        <dbReference type="ChEBI" id="CHEBI:78442"/>
        <dbReference type="ChEBI" id="CHEBI:78494"/>
        <dbReference type="ChEBI" id="CHEBI:456215"/>
        <dbReference type="EC" id="6.1.1.4"/>
    </reaction>
</comment>
<dbReference type="SMART" id="SM00882">
    <property type="entry name" value="CoA_trans"/>
    <property type="match status" value="3"/>
</dbReference>
<dbReference type="EC" id="6.1.1.4" evidence="3"/>
<dbReference type="Gene3D" id="3.40.50.620">
    <property type="entry name" value="HUPs"/>
    <property type="match status" value="2"/>
</dbReference>
<dbReference type="InterPro" id="IPR004165">
    <property type="entry name" value="CoA_trans_fam_I"/>
</dbReference>
<dbReference type="NCBIfam" id="TIGR02428">
    <property type="entry name" value="pcaJ_scoB_fam"/>
    <property type="match status" value="1"/>
</dbReference>
<dbReference type="HAMAP" id="MF_00049_B">
    <property type="entry name" value="Leu_tRNA_synth_B"/>
    <property type="match status" value="1"/>
</dbReference>
<evidence type="ECO:0000256" key="4">
    <source>
        <dbReference type="ARBA" id="ARBA00022598"/>
    </source>
</evidence>
<dbReference type="Pfam" id="PF08264">
    <property type="entry name" value="Anticodon_1"/>
    <property type="match status" value="1"/>
</dbReference>
<dbReference type="Proteomes" id="UP000663829">
    <property type="component" value="Unassembled WGS sequence"/>
</dbReference>
<comment type="similarity">
    <text evidence="2">Belongs to the class-I aminoacyl-tRNA synthetase family.</text>
</comment>
<evidence type="ECO:0000259" key="11">
    <source>
        <dbReference type="SMART" id="SM00936"/>
    </source>
</evidence>